<dbReference type="PANTHER" id="PTHR32063:SF4">
    <property type="entry name" value="SLR6043 PROTEIN"/>
    <property type="match status" value="1"/>
</dbReference>
<dbReference type="AlphaFoldDB" id="A0A2D2D203"/>
<dbReference type="KEGG" id="mtw:CQW49_14860"/>
<dbReference type="SUPFAM" id="SSF82714">
    <property type="entry name" value="Multidrug efflux transporter AcrB TolC docking domain, DN and DC subdomains"/>
    <property type="match status" value="2"/>
</dbReference>
<organism evidence="2 3">
    <name type="scientific">Methylosinus trichosporium (strain ATCC 35070 / NCIMB 11131 / UNIQEM 75 / OB3b)</name>
    <dbReference type="NCBI Taxonomy" id="595536"/>
    <lineage>
        <taxon>Bacteria</taxon>
        <taxon>Pseudomonadati</taxon>
        <taxon>Pseudomonadota</taxon>
        <taxon>Alphaproteobacteria</taxon>
        <taxon>Hyphomicrobiales</taxon>
        <taxon>Methylocystaceae</taxon>
        <taxon>Methylosinus</taxon>
    </lineage>
</organism>
<dbReference type="InterPro" id="IPR001036">
    <property type="entry name" value="Acrflvin-R"/>
</dbReference>
<dbReference type="Gene3D" id="3.30.70.1440">
    <property type="entry name" value="Multidrug efflux transporter AcrB pore domain"/>
    <property type="match status" value="1"/>
</dbReference>
<evidence type="ECO:0000313" key="3">
    <source>
        <dbReference type="Proteomes" id="UP000230709"/>
    </source>
</evidence>
<keyword evidence="1" id="KW-0812">Transmembrane</keyword>
<dbReference type="EMBL" id="CP023737">
    <property type="protein sequence ID" value="ATQ69010.1"/>
    <property type="molecule type" value="Genomic_DNA"/>
</dbReference>
<dbReference type="Gene3D" id="1.20.1640.10">
    <property type="entry name" value="Multidrug efflux transporter AcrB transmembrane domain"/>
    <property type="match status" value="2"/>
</dbReference>
<keyword evidence="1" id="KW-1133">Transmembrane helix</keyword>
<dbReference type="PANTHER" id="PTHR32063">
    <property type="match status" value="1"/>
</dbReference>
<dbReference type="GO" id="GO:0042910">
    <property type="term" value="F:xenobiotic transmembrane transporter activity"/>
    <property type="evidence" value="ECO:0007669"/>
    <property type="project" value="TreeGrafter"/>
</dbReference>
<dbReference type="Proteomes" id="UP000230709">
    <property type="component" value="Chromosome"/>
</dbReference>
<feature type="transmembrane region" description="Helical" evidence="1">
    <location>
        <begin position="959"/>
        <end position="978"/>
    </location>
</feature>
<feature type="transmembrane region" description="Helical" evidence="1">
    <location>
        <begin position="362"/>
        <end position="382"/>
    </location>
</feature>
<feature type="transmembrane region" description="Helical" evidence="1">
    <location>
        <begin position="441"/>
        <end position="459"/>
    </location>
</feature>
<dbReference type="InterPro" id="IPR027463">
    <property type="entry name" value="AcrB_DN_DC_subdom"/>
</dbReference>
<dbReference type="Gene3D" id="3.30.70.1430">
    <property type="entry name" value="Multidrug efflux transporter AcrB pore domain"/>
    <property type="match status" value="2"/>
</dbReference>
<evidence type="ECO:0000313" key="2">
    <source>
        <dbReference type="EMBL" id="ATQ69010.1"/>
    </source>
</evidence>
<dbReference type="GO" id="GO:0005886">
    <property type="term" value="C:plasma membrane"/>
    <property type="evidence" value="ECO:0007669"/>
    <property type="project" value="TreeGrafter"/>
</dbReference>
<keyword evidence="1" id="KW-0472">Membrane</keyword>
<dbReference type="STRING" id="595536.GCA_000178815_02230"/>
<protein>
    <submittedName>
        <fullName evidence="2">AcrB/AcrD/AcrF family protein</fullName>
    </submittedName>
</protein>
<proteinExistence type="predicted"/>
<dbReference type="SUPFAM" id="SSF82693">
    <property type="entry name" value="Multidrug efflux transporter AcrB pore domain, PN1, PN2, PC1 and PC2 subdomains"/>
    <property type="match status" value="2"/>
</dbReference>
<feature type="transmembrane region" description="Helical" evidence="1">
    <location>
        <begin position="883"/>
        <end position="905"/>
    </location>
</feature>
<dbReference type="PRINTS" id="PR00702">
    <property type="entry name" value="ACRIFLAVINRP"/>
</dbReference>
<feature type="transmembrane region" description="Helical" evidence="1">
    <location>
        <begin position="859"/>
        <end position="876"/>
    </location>
</feature>
<sequence length="1031" mass="110612">MMHRLIAAALRQRLLTLALAAVLIVFGLHSARVTPLDVFPEFAPPIVEIQTEAPGLSVEEVESLVTVPLESAVNGTAGLKTLRSKSVLGLSSVVCLFREGSDLTRTRQLVQERVALVAPRLPAVARVPVLMPPLSSTSRMMKIGVSSPTLSQMDLSELALWTIRPRLMAVPGVANVAIWGQRDRQLQVRVDPDRLAAHGVSLDAVVRAAGDAAAVTAGGFLDTPNQRVPIRHLAPVQTPEDLAHTVVQFAGGAPLRLGDVAEVVESHPPPIGDAVVNDGPGLLLIVEKQPAANTLEVTREVEAALEALRPALEGVAIDANIFRPATYIERALDRLTHTLAIGCALVAMILIAFLFEWRAALISISAIPLSLLAAAAVLHLRGGALDTMVLAGLAIAVGEVVDDAVIDVENVLRRLRQNELAQRPLSSFRVVLLASLEMRSAVVFASLIIALAFAPVFFLDGLAGAFFRPLAWSYLLAILASLAVALTVTPVLCLTLLPGAPRREGDAPLTRFLKRRYRAMLPWIIDRPAVVVRTLLIAFALAGLTLLRLDQAFLPDFKETDFLMHWVEKPGTSLEAMRRITERVSRELRAIPGVQSFGAHIGRAQAADEVVGPNFTELWISVDSKADYDATVARIKSVVDGYPGLYRDVLTYLRERLKEVLTGASGAIVVRFFGPDLAALREKGEEIARDLAGVRGVANLKVEPQSPTPQAQMRIRPDAAALFGLTAGQIRRAAATLTQGAKVGEIYREQKIVEVAVWGEERVRHDLAALREAVIDTPSGARAPLGDVADFEIAPAPSEIKRENASRRLDVTLDVATGADLGAVARDVEARVRALRFPPGHHAEIVGEYAARQAARDRLAWLAAGSLLGVLLLLYVDFRSLRLVALTAITLPFALIGGVAGAWLGGGVLSLGSLVGFVTVLGIAARNGILLLSHYRRLELQENVLFGPELAMRGAEERLVPILMTASCAALALLPLVVQGLVPGQEIEYPMAVVILGGIFTSTILNLFLVPALYARYARPKVDDVALSTIG</sequence>
<feature type="transmembrane region" description="Helical" evidence="1">
    <location>
        <begin position="911"/>
        <end position="932"/>
    </location>
</feature>
<gene>
    <name evidence="2" type="ORF">CQW49_14860</name>
</gene>
<dbReference type="Gene3D" id="3.30.70.1320">
    <property type="entry name" value="Multidrug efflux transporter AcrB pore domain like"/>
    <property type="match status" value="1"/>
</dbReference>
<accession>A0A2D2D203</accession>
<feature type="transmembrane region" description="Helical" evidence="1">
    <location>
        <begin position="471"/>
        <end position="497"/>
    </location>
</feature>
<name>A0A2D2D203_METT3</name>
<dbReference type="RefSeq" id="WP_003613648.1">
    <property type="nucleotide sequence ID" value="NZ_ADVE02000001.1"/>
</dbReference>
<feature type="transmembrane region" description="Helical" evidence="1">
    <location>
        <begin position="335"/>
        <end position="355"/>
    </location>
</feature>
<dbReference type="Pfam" id="PF00873">
    <property type="entry name" value="ACR_tran"/>
    <property type="match status" value="1"/>
</dbReference>
<reference evidence="3" key="1">
    <citation type="submission" date="2017-10" db="EMBL/GenBank/DDBJ databases">
        <title>Completed PacBio SMRT sequence of Methylosinus trichosporium OB3b reveals presence of a third large plasmid.</title>
        <authorList>
            <person name="Charles T.C."/>
            <person name="Lynch M.D.J."/>
            <person name="Heil J.R."/>
            <person name="Cheng J."/>
        </authorList>
    </citation>
    <scope>NUCLEOTIDE SEQUENCE [LARGE SCALE GENOMIC DNA]</scope>
    <source>
        <strain evidence="3">OB3b</strain>
    </source>
</reference>
<evidence type="ECO:0000256" key="1">
    <source>
        <dbReference type="SAM" id="Phobius"/>
    </source>
</evidence>
<feature type="transmembrane region" description="Helical" evidence="1">
    <location>
        <begin position="990"/>
        <end position="1014"/>
    </location>
</feature>
<keyword evidence="3" id="KW-1185">Reference proteome</keyword>
<dbReference type="Gene3D" id="3.30.2090.10">
    <property type="entry name" value="Multidrug efflux transporter AcrB TolC docking domain, DN and DC subdomains"/>
    <property type="match status" value="2"/>
</dbReference>
<dbReference type="SUPFAM" id="SSF82866">
    <property type="entry name" value="Multidrug efflux transporter AcrB transmembrane domain"/>
    <property type="match status" value="2"/>
</dbReference>